<reference evidence="2" key="1">
    <citation type="submission" date="2023-03" db="EMBL/GenBank/DDBJ databases">
        <authorList>
            <person name="Shen W."/>
            <person name="Cai J."/>
        </authorList>
    </citation>
    <scope>NUCLEOTIDE SEQUENCE</scope>
    <source>
        <strain evidence="2">P33-2</strain>
    </source>
</reference>
<evidence type="ECO:0000256" key="1">
    <source>
        <dbReference type="SAM" id="MobiDB-lite"/>
    </source>
</evidence>
<feature type="compositionally biased region" description="Basic and acidic residues" evidence="1">
    <location>
        <begin position="161"/>
        <end position="172"/>
    </location>
</feature>
<dbReference type="AlphaFoldDB" id="A0AAW8RN58"/>
<evidence type="ECO:0000313" key="2">
    <source>
        <dbReference type="EMBL" id="MDT2401459.1"/>
    </source>
</evidence>
<evidence type="ECO:0000313" key="3">
    <source>
        <dbReference type="Proteomes" id="UP001260773"/>
    </source>
</evidence>
<accession>A0AAW8RN58</accession>
<feature type="compositionally biased region" description="Acidic residues" evidence="1">
    <location>
        <begin position="224"/>
        <end position="242"/>
    </location>
</feature>
<name>A0AAW8RN58_ENTAV</name>
<dbReference type="RefSeq" id="WP_311860848.1">
    <property type="nucleotide sequence ID" value="NZ_JARPWD010000006.1"/>
</dbReference>
<dbReference type="EMBL" id="JARPWH010000007">
    <property type="protein sequence ID" value="MDT2401459.1"/>
    <property type="molecule type" value="Genomic_DNA"/>
</dbReference>
<organism evidence="2 3">
    <name type="scientific">Enterococcus avium</name>
    <name type="common">Streptococcus avium</name>
    <dbReference type="NCBI Taxonomy" id="33945"/>
    <lineage>
        <taxon>Bacteria</taxon>
        <taxon>Bacillati</taxon>
        <taxon>Bacillota</taxon>
        <taxon>Bacilli</taxon>
        <taxon>Lactobacillales</taxon>
        <taxon>Enterococcaceae</taxon>
        <taxon>Enterococcus</taxon>
    </lineage>
</organism>
<comment type="caution">
    <text evidence="2">The sequence shown here is derived from an EMBL/GenBank/DDBJ whole genome shotgun (WGS) entry which is preliminary data.</text>
</comment>
<sequence length="242" mass="26913">MIISGEVKRAELLNLGQWEESMFVVTVDIDGIEFRLPLSPEEVSTIQLGTKMKFDIECKPIVGNQYVKPIEELAVPVEAIAAAILKEAGQQDNGNVNNPKTIAEAEPNKIPDLKIENMEALYSSMTQPEQVEKSELPVIETSLEEIAPEEIDGGMIATEEATDKNKEEKNSDGQDPIENTIQDTIDKPSDNPDIEEDTGTEEEAQVETYSAVEDFGKFMKDGIFPEDETEDDNEEDDDEDDE</sequence>
<feature type="region of interest" description="Disordered" evidence="1">
    <location>
        <begin position="153"/>
        <end position="242"/>
    </location>
</feature>
<feature type="compositionally biased region" description="Acidic residues" evidence="1">
    <location>
        <begin position="192"/>
        <end position="205"/>
    </location>
</feature>
<gene>
    <name evidence="2" type="ORF">P7D43_03680</name>
</gene>
<dbReference type="Proteomes" id="UP001260773">
    <property type="component" value="Unassembled WGS sequence"/>
</dbReference>
<proteinExistence type="predicted"/>
<protein>
    <submittedName>
        <fullName evidence="2">Uncharacterized protein</fullName>
    </submittedName>
</protein>